<accession>A0A8J3KJK3</accession>
<keyword evidence="3" id="KW-1185">Reference proteome</keyword>
<dbReference type="RefSeq" id="WP_147432806.1">
    <property type="nucleotide sequence ID" value="NZ_BONH01000047.1"/>
</dbReference>
<evidence type="ECO:0000313" key="2">
    <source>
        <dbReference type="EMBL" id="GIG02075.1"/>
    </source>
</evidence>
<dbReference type="PROSITE" id="PS00197">
    <property type="entry name" value="2FE2S_FER_1"/>
    <property type="match status" value="1"/>
</dbReference>
<organism evidence="2 3">
    <name type="scientific">Catellatospora citrea</name>
    <dbReference type="NCBI Taxonomy" id="53366"/>
    <lineage>
        <taxon>Bacteria</taxon>
        <taxon>Bacillati</taxon>
        <taxon>Actinomycetota</taxon>
        <taxon>Actinomycetes</taxon>
        <taxon>Micromonosporales</taxon>
        <taxon>Micromonosporaceae</taxon>
        <taxon>Catellatospora</taxon>
    </lineage>
</organism>
<proteinExistence type="predicted"/>
<dbReference type="EMBL" id="BONH01000047">
    <property type="protein sequence ID" value="GIG02075.1"/>
    <property type="molecule type" value="Genomic_DNA"/>
</dbReference>
<sequence>MSRHPCLTHRPGHHDDACMSGPCGICGTDLQTTASGECRSCLLIVCEQCDAGYDPDQGPICAPCAPPGNGNGNGSGPDVPPPDGWQLHRMCVFLLSLTCGYLVSLFANGWYPVSVACCDRLGGTIQRGRYIPYASGVDYVQVQSERYEHRPPGTPPEPTEVRGRWPRTDDPYRSPYPGGGSSARR</sequence>
<evidence type="ECO:0000256" key="1">
    <source>
        <dbReference type="SAM" id="MobiDB-lite"/>
    </source>
</evidence>
<gene>
    <name evidence="2" type="ORF">Cci01nite_71680</name>
</gene>
<comment type="caution">
    <text evidence="2">The sequence shown here is derived from an EMBL/GenBank/DDBJ whole genome shotgun (WGS) entry which is preliminary data.</text>
</comment>
<feature type="region of interest" description="Disordered" evidence="1">
    <location>
        <begin position="145"/>
        <end position="185"/>
    </location>
</feature>
<protein>
    <submittedName>
        <fullName evidence="2">Uncharacterized protein</fullName>
    </submittedName>
</protein>
<name>A0A8J3KJK3_9ACTN</name>
<dbReference type="GO" id="GO:0051537">
    <property type="term" value="F:2 iron, 2 sulfur cluster binding"/>
    <property type="evidence" value="ECO:0007669"/>
    <property type="project" value="InterPro"/>
</dbReference>
<dbReference type="InterPro" id="IPR006058">
    <property type="entry name" value="2Fe2S_fd_BS"/>
</dbReference>
<feature type="compositionally biased region" description="Basic and acidic residues" evidence="1">
    <location>
        <begin position="159"/>
        <end position="172"/>
    </location>
</feature>
<dbReference type="AlphaFoldDB" id="A0A8J3KJK3"/>
<reference evidence="2 3" key="1">
    <citation type="submission" date="2021-01" db="EMBL/GenBank/DDBJ databases">
        <title>Whole genome shotgun sequence of Catellatospora citrea NBRC 14495.</title>
        <authorList>
            <person name="Komaki H."/>
            <person name="Tamura T."/>
        </authorList>
    </citation>
    <scope>NUCLEOTIDE SEQUENCE [LARGE SCALE GENOMIC DNA]</scope>
    <source>
        <strain evidence="2 3">NBRC 14495</strain>
    </source>
</reference>
<evidence type="ECO:0000313" key="3">
    <source>
        <dbReference type="Proteomes" id="UP000659904"/>
    </source>
</evidence>
<dbReference type="Proteomes" id="UP000659904">
    <property type="component" value="Unassembled WGS sequence"/>
</dbReference>